<dbReference type="STRING" id="1122184.SAMN02745176_01568"/>
<dbReference type="Pfam" id="PF01257">
    <property type="entry name" value="2Fe-2S_thioredx"/>
    <property type="match status" value="1"/>
</dbReference>
<organism evidence="1 2">
    <name type="scientific">Lutispora thermophila DSM 19022</name>
    <dbReference type="NCBI Taxonomy" id="1122184"/>
    <lineage>
        <taxon>Bacteria</taxon>
        <taxon>Bacillati</taxon>
        <taxon>Bacillota</taxon>
        <taxon>Clostridia</taxon>
        <taxon>Lutisporales</taxon>
        <taxon>Lutisporaceae</taxon>
        <taxon>Lutispora</taxon>
    </lineage>
</organism>
<dbReference type="EMBL" id="FQZS01000009">
    <property type="protein sequence ID" value="SHI84937.1"/>
    <property type="molecule type" value="Genomic_DNA"/>
</dbReference>
<accession>A0A1M6EHG1</accession>
<dbReference type="SUPFAM" id="SSF52833">
    <property type="entry name" value="Thioredoxin-like"/>
    <property type="match status" value="1"/>
</dbReference>
<name>A0A1M6EHG1_9FIRM</name>
<protein>
    <submittedName>
        <fullName evidence="1">Thioredoxin-like [2Fe-2S] ferredoxin</fullName>
    </submittedName>
</protein>
<keyword evidence="2" id="KW-1185">Reference proteome</keyword>
<dbReference type="RefSeq" id="WP_073025662.1">
    <property type="nucleotide sequence ID" value="NZ_FQZS01000009.1"/>
</dbReference>
<evidence type="ECO:0000313" key="1">
    <source>
        <dbReference type="EMBL" id="SHI84937.1"/>
    </source>
</evidence>
<dbReference type="Gene3D" id="3.40.30.10">
    <property type="entry name" value="Glutaredoxin"/>
    <property type="match status" value="1"/>
</dbReference>
<gene>
    <name evidence="1" type="ORF">SAMN02745176_01568</name>
</gene>
<dbReference type="OrthoDB" id="1956012at2"/>
<dbReference type="InterPro" id="IPR036249">
    <property type="entry name" value="Thioredoxin-like_sf"/>
</dbReference>
<reference evidence="1 2" key="1">
    <citation type="submission" date="2016-11" db="EMBL/GenBank/DDBJ databases">
        <authorList>
            <person name="Jaros S."/>
            <person name="Januszkiewicz K."/>
            <person name="Wedrychowicz H."/>
        </authorList>
    </citation>
    <scope>NUCLEOTIDE SEQUENCE [LARGE SCALE GENOMIC DNA]</scope>
    <source>
        <strain evidence="1 2">DSM 19022</strain>
    </source>
</reference>
<sequence length="91" mass="10151">MKIKVCAGSNCTLLGSMNILDQIDDLKDIISEDADNYSDEILEVEVIKCLGYCKNTNKKVAPVVVIDEEPMFNATSQAVMEKIVNKIRKQN</sequence>
<proteinExistence type="predicted"/>
<dbReference type="AlphaFoldDB" id="A0A1M6EHG1"/>
<dbReference type="Proteomes" id="UP000184442">
    <property type="component" value="Unassembled WGS sequence"/>
</dbReference>
<evidence type="ECO:0000313" key="2">
    <source>
        <dbReference type="Proteomes" id="UP000184442"/>
    </source>
</evidence>